<name>A0A3P6SKF1_CYLGO</name>
<accession>A0A3P6SKF1</accession>
<protein>
    <submittedName>
        <fullName evidence="1">Uncharacterized protein</fullName>
    </submittedName>
</protein>
<dbReference type="OrthoDB" id="5843211at2759"/>
<dbReference type="Proteomes" id="UP000271889">
    <property type="component" value="Unassembled WGS sequence"/>
</dbReference>
<evidence type="ECO:0000313" key="1">
    <source>
        <dbReference type="EMBL" id="VDK55554.1"/>
    </source>
</evidence>
<dbReference type="AlphaFoldDB" id="A0A3P6SKF1"/>
<gene>
    <name evidence="1" type="ORF">CGOC_LOCUS3351</name>
</gene>
<evidence type="ECO:0000313" key="2">
    <source>
        <dbReference type="Proteomes" id="UP000271889"/>
    </source>
</evidence>
<reference evidence="1 2" key="1">
    <citation type="submission" date="2018-11" db="EMBL/GenBank/DDBJ databases">
        <authorList>
            <consortium name="Pathogen Informatics"/>
        </authorList>
    </citation>
    <scope>NUCLEOTIDE SEQUENCE [LARGE SCALE GENOMIC DNA]</scope>
</reference>
<sequence>MNNYLTNRLPTVECCACSERQGERCPSDSCLRKCRGNYCVVDFDGIEQEVKLSRIRVETTVFGYFKQKIAKFYLIAHVSSSPVAFDTIEAVMLGCGLGFPRLQSFLRMNNYLDYQGSPICARYV</sequence>
<keyword evidence="2" id="KW-1185">Reference proteome</keyword>
<dbReference type="EMBL" id="UYRV01008407">
    <property type="protein sequence ID" value="VDK55554.1"/>
    <property type="molecule type" value="Genomic_DNA"/>
</dbReference>
<organism evidence="1 2">
    <name type="scientific">Cylicostephanus goldi</name>
    <name type="common">Nematode worm</name>
    <dbReference type="NCBI Taxonomy" id="71465"/>
    <lineage>
        <taxon>Eukaryota</taxon>
        <taxon>Metazoa</taxon>
        <taxon>Ecdysozoa</taxon>
        <taxon>Nematoda</taxon>
        <taxon>Chromadorea</taxon>
        <taxon>Rhabditida</taxon>
        <taxon>Rhabditina</taxon>
        <taxon>Rhabditomorpha</taxon>
        <taxon>Strongyloidea</taxon>
        <taxon>Strongylidae</taxon>
        <taxon>Cylicostephanus</taxon>
    </lineage>
</organism>
<proteinExistence type="predicted"/>